<comment type="caution">
    <text evidence="2">The sequence shown here is derived from an EMBL/GenBank/DDBJ whole genome shotgun (WGS) entry which is preliminary data.</text>
</comment>
<sequence length="79" mass="8240">MDTTPATASDPRTVVFQDLLIVGGAPHTCVGNTTACDSHGPFAQVTGVARPYGPVSRRAPPVRGPVAADQPIRADHDYD</sequence>
<evidence type="ECO:0000313" key="2">
    <source>
        <dbReference type="EMBL" id="GAA4064927.1"/>
    </source>
</evidence>
<proteinExistence type="predicted"/>
<protein>
    <submittedName>
        <fullName evidence="2">Uncharacterized protein</fullName>
    </submittedName>
</protein>
<feature type="region of interest" description="Disordered" evidence="1">
    <location>
        <begin position="53"/>
        <end position="79"/>
    </location>
</feature>
<accession>A0ABP7VDZ9</accession>
<reference evidence="3" key="1">
    <citation type="journal article" date="2019" name="Int. J. Syst. Evol. Microbiol.">
        <title>The Global Catalogue of Microorganisms (GCM) 10K type strain sequencing project: providing services to taxonomists for standard genome sequencing and annotation.</title>
        <authorList>
            <consortium name="The Broad Institute Genomics Platform"/>
            <consortium name="The Broad Institute Genome Sequencing Center for Infectious Disease"/>
            <person name="Wu L."/>
            <person name="Ma J."/>
        </authorList>
    </citation>
    <scope>NUCLEOTIDE SEQUENCE [LARGE SCALE GENOMIC DNA]</scope>
    <source>
        <strain evidence="3">JCM 16925</strain>
    </source>
</reference>
<dbReference type="Proteomes" id="UP001499984">
    <property type="component" value="Unassembled WGS sequence"/>
</dbReference>
<dbReference type="EMBL" id="BAAAZY010000011">
    <property type="protein sequence ID" value="GAA4064927.1"/>
    <property type="molecule type" value="Genomic_DNA"/>
</dbReference>
<gene>
    <name evidence="2" type="ORF">GCM10022233_44280</name>
</gene>
<organism evidence="2 3">
    <name type="scientific">Streptomyces shaanxiensis</name>
    <dbReference type="NCBI Taxonomy" id="653357"/>
    <lineage>
        <taxon>Bacteria</taxon>
        <taxon>Bacillati</taxon>
        <taxon>Actinomycetota</taxon>
        <taxon>Actinomycetes</taxon>
        <taxon>Kitasatosporales</taxon>
        <taxon>Streptomycetaceae</taxon>
        <taxon>Streptomyces</taxon>
    </lineage>
</organism>
<keyword evidence="3" id="KW-1185">Reference proteome</keyword>
<evidence type="ECO:0000256" key="1">
    <source>
        <dbReference type="SAM" id="MobiDB-lite"/>
    </source>
</evidence>
<evidence type="ECO:0000313" key="3">
    <source>
        <dbReference type="Proteomes" id="UP001499984"/>
    </source>
</evidence>
<name>A0ABP7VDZ9_9ACTN</name>